<reference evidence="1 2" key="1">
    <citation type="submission" date="2020-02" db="EMBL/GenBank/DDBJ databases">
        <authorList>
            <person name="Kim M.K."/>
        </authorList>
    </citation>
    <scope>NUCLEOTIDE SEQUENCE [LARGE SCALE GENOMIC DNA]</scope>
    <source>
        <strain evidence="1 2">17J57-3</strain>
    </source>
</reference>
<dbReference type="SUPFAM" id="SSF54637">
    <property type="entry name" value="Thioesterase/thiol ester dehydrase-isomerase"/>
    <property type="match status" value="1"/>
</dbReference>
<comment type="caution">
    <text evidence="1">The sequence shown here is derived from an EMBL/GenBank/DDBJ whole genome shotgun (WGS) entry which is preliminary data.</text>
</comment>
<dbReference type="AlphaFoldDB" id="A0A6B3SPH8"/>
<proteinExistence type="predicted"/>
<evidence type="ECO:0000313" key="2">
    <source>
        <dbReference type="Proteomes" id="UP000482155"/>
    </source>
</evidence>
<accession>A0A6B3SPH8</accession>
<dbReference type="CDD" id="cd03443">
    <property type="entry name" value="PaaI_thioesterase"/>
    <property type="match status" value="1"/>
</dbReference>
<dbReference type="RefSeq" id="WP_163962170.1">
    <property type="nucleotide sequence ID" value="NZ_JAAIVB010000034.1"/>
</dbReference>
<dbReference type="InterPro" id="IPR029069">
    <property type="entry name" value="HotDog_dom_sf"/>
</dbReference>
<dbReference type="Gene3D" id="3.10.129.10">
    <property type="entry name" value="Hotdog Thioesterase"/>
    <property type="match status" value="1"/>
</dbReference>
<organism evidence="1 2">
    <name type="scientific">Noviherbaspirillum galbum</name>
    <dbReference type="NCBI Taxonomy" id="2709383"/>
    <lineage>
        <taxon>Bacteria</taxon>
        <taxon>Pseudomonadati</taxon>
        <taxon>Pseudomonadota</taxon>
        <taxon>Betaproteobacteria</taxon>
        <taxon>Burkholderiales</taxon>
        <taxon>Oxalobacteraceae</taxon>
        <taxon>Noviherbaspirillum</taxon>
    </lineage>
</organism>
<name>A0A6B3SPH8_9BURK</name>
<sequence length="144" mass="15708">MNQTLALYQSMGNEAFSKAVGSFAPYFSTIAPTFRELRPGYAEVSFPNRREVHNHIGTVHAIALCNAAELAAGTMTTVSIPEGRQWIPVGMTVQYLAKAKTDMRVVANGESVAWDGTGNVEVPVDAYDTEGKHVFTARITMNLR</sequence>
<gene>
    <name evidence="1" type="ORF">G3574_08945</name>
</gene>
<dbReference type="Proteomes" id="UP000482155">
    <property type="component" value="Unassembled WGS sequence"/>
</dbReference>
<evidence type="ECO:0000313" key="1">
    <source>
        <dbReference type="EMBL" id="NEX61205.1"/>
    </source>
</evidence>
<protein>
    <submittedName>
        <fullName evidence="1">DUF4442 domain-containing protein</fullName>
    </submittedName>
</protein>
<dbReference type="EMBL" id="JAAIVB010000034">
    <property type="protein sequence ID" value="NEX61205.1"/>
    <property type="molecule type" value="Genomic_DNA"/>
</dbReference>
<dbReference type="InterPro" id="IPR027961">
    <property type="entry name" value="DUF4442"/>
</dbReference>
<keyword evidence="2" id="KW-1185">Reference proteome</keyword>
<dbReference type="Pfam" id="PF14539">
    <property type="entry name" value="DUF4442"/>
    <property type="match status" value="1"/>
</dbReference>